<evidence type="ECO:0000313" key="1">
    <source>
        <dbReference type="EMBL" id="EHH05822.1"/>
    </source>
</evidence>
<dbReference type="AlphaFoldDB" id="G6YIY2"/>
<proteinExistence type="predicted"/>
<reference evidence="1 2" key="1">
    <citation type="journal article" date="2012" name="J. Bacteriol.">
        <title>Draft Genome Sequence of Plant Growth-Promoting Rhizobium Mesorhizobium amorphae, Isolated from Zinc-Lead Mine Tailings.</title>
        <authorList>
            <person name="Hao X."/>
            <person name="Lin Y."/>
            <person name="Johnstone L."/>
            <person name="Baltrus D.A."/>
            <person name="Miller S.J."/>
            <person name="Wei G."/>
            <person name="Rensing C."/>
        </authorList>
    </citation>
    <scope>NUCLEOTIDE SEQUENCE [LARGE SCALE GENOMIC DNA]</scope>
    <source>
        <strain evidence="1 2">CCNWGS0123</strain>
    </source>
</reference>
<dbReference type="EMBL" id="AGSN01000209">
    <property type="protein sequence ID" value="EHH05822.1"/>
    <property type="molecule type" value="Genomic_DNA"/>
</dbReference>
<keyword evidence="2" id="KW-1185">Reference proteome</keyword>
<dbReference type="PATRIC" id="fig|1082933.3.peg.5788"/>
<name>G6YIY2_9HYPH</name>
<dbReference type="Proteomes" id="UP000002949">
    <property type="component" value="Unassembled WGS sequence"/>
</dbReference>
<accession>G6YIY2</accession>
<dbReference type="OrthoDB" id="138827at2"/>
<gene>
    <name evidence="1" type="ORF">MEA186_29782</name>
</gene>
<sequence>MVRSDRYVQFRFALDFPQPYGRALKEGQKAQAELIAVMPRAGGNFIHADRLLEELGASS</sequence>
<dbReference type="KEGG" id="mamo:A6B35_30720"/>
<organism evidence="1 2">
    <name type="scientific">Mesorhizobium amorphae CCNWGS0123</name>
    <dbReference type="NCBI Taxonomy" id="1082933"/>
    <lineage>
        <taxon>Bacteria</taxon>
        <taxon>Pseudomonadati</taxon>
        <taxon>Pseudomonadota</taxon>
        <taxon>Alphaproteobacteria</taxon>
        <taxon>Hyphomicrobiales</taxon>
        <taxon>Phyllobacteriaceae</taxon>
        <taxon>Mesorhizobium</taxon>
    </lineage>
</organism>
<protein>
    <submittedName>
        <fullName evidence="1">Uncharacterized protein</fullName>
    </submittedName>
</protein>
<evidence type="ECO:0000313" key="2">
    <source>
        <dbReference type="Proteomes" id="UP000002949"/>
    </source>
</evidence>
<dbReference type="RefSeq" id="WP_006205727.1">
    <property type="nucleotide sequence ID" value="NZ_AGSN01000209.1"/>
</dbReference>